<dbReference type="InterPro" id="IPR003676">
    <property type="entry name" value="SAUR_fam"/>
</dbReference>
<gene>
    <name evidence="3" type="ORF">RND81_10G176800</name>
</gene>
<accession>A0AAW1I5S0</accession>
<evidence type="ECO:0000313" key="4">
    <source>
        <dbReference type="Proteomes" id="UP001443914"/>
    </source>
</evidence>
<dbReference type="EMBL" id="JBDFQZ010000010">
    <property type="protein sequence ID" value="KAK9683943.1"/>
    <property type="molecule type" value="Genomic_DNA"/>
</dbReference>
<evidence type="ECO:0000256" key="1">
    <source>
        <dbReference type="ARBA" id="ARBA00006974"/>
    </source>
</evidence>
<dbReference type="Pfam" id="PF02519">
    <property type="entry name" value="Auxin_inducible"/>
    <property type="match status" value="1"/>
</dbReference>
<comment type="similarity">
    <text evidence="1">Belongs to the ARG7 family.</text>
</comment>
<feature type="region of interest" description="Disordered" evidence="2">
    <location>
        <begin position="21"/>
        <end position="68"/>
    </location>
</feature>
<evidence type="ECO:0000256" key="2">
    <source>
        <dbReference type="SAM" id="MobiDB-lite"/>
    </source>
</evidence>
<dbReference type="GO" id="GO:0009733">
    <property type="term" value="P:response to auxin"/>
    <property type="evidence" value="ECO:0007669"/>
    <property type="project" value="InterPro"/>
</dbReference>
<reference evidence="3" key="1">
    <citation type="submission" date="2024-03" db="EMBL/GenBank/DDBJ databases">
        <title>WGS assembly of Saponaria officinalis var. Norfolk2.</title>
        <authorList>
            <person name="Jenkins J."/>
            <person name="Shu S."/>
            <person name="Grimwood J."/>
            <person name="Barry K."/>
            <person name="Goodstein D."/>
            <person name="Schmutz J."/>
            <person name="Leebens-Mack J."/>
            <person name="Osbourn A."/>
        </authorList>
    </citation>
    <scope>NUCLEOTIDE SEQUENCE [LARGE SCALE GENOMIC DNA]</scope>
    <source>
        <strain evidence="3">JIC</strain>
    </source>
</reference>
<dbReference type="AlphaFoldDB" id="A0AAW1I5S0"/>
<dbReference type="PANTHER" id="PTHR31374:SF7">
    <property type="entry name" value="SAUR-LIKE AUXIN-RESPONSIVE PROTEIN FAMILY"/>
    <property type="match status" value="1"/>
</dbReference>
<dbReference type="Proteomes" id="UP001443914">
    <property type="component" value="Unassembled WGS sequence"/>
</dbReference>
<evidence type="ECO:0000313" key="3">
    <source>
        <dbReference type="EMBL" id="KAK9683943.1"/>
    </source>
</evidence>
<keyword evidence="4" id="KW-1185">Reference proteome</keyword>
<protein>
    <submittedName>
        <fullName evidence="3">Uncharacterized protein</fullName>
    </submittedName>
</protein>
<sequence length="202" mass="22196">MDSSTKSDKISDIVKLKRMLKKWRNHANSSSSNDNTTDNNSVAKKGPISRTNSSEKNEGKKKGSLSRSNSMKGISFLKRTLSFTDLSTQGVSSNAVPKGFLAVHVGEEMKRFVIPTNYLKHPAFCLLLKEAEDEFGFQQEGVLRIPCEVDVFEDILSGVEVKSNGPEAKKALKFSRNDGIVCGSTESQSLSTPHHPSSPMCR</sequence>
<dbReference type="PANTHER" id="PTHR31374">
    <property type="entry name" value="AUXIN-INDUCED PROTEIN-LIKE-RELATED"/>
    <property type="match status" value="1"/>
</dbReference>
<name>A0AAW1I5S0_SAPOF</name>
<comment type="caution">
    <text evidence="3">The sequence shown here is derived from an EMBL/GenBank/DDBJ whole genome shotgun (WGS) entry which is preliminary data.</text>
</comment>
<organism evidence="3 4">
    <name type="scientific">Saponaria officinalis</name>
    <name type="common">Common soapwort</name>
    <name type="synonym">Lychnis saponaria</name>
    <dbReference type="NCBI Taxonomy" id="3572"/>
    <lineage>
        <taxon>Eukaryota</taxon>
        <taxon>Viridiplantae</taxon>
        <taxon>Streptophyta</taxon>
        <taxon>Embryophyta</taxon>
        <taxon>Tracheophyta</taxon>
        <taxon>Spermatophyta</taxon>
        <taxon>Magnoliopsida</taxon>
        <taxon>eudicotyledons</taxon>
        <taxon>Gunneridae</taxon>
        <taxon>Pentapetalae</taxon>
        <taxon>Caryophyllales</taxon>
        <taxon>Caryophyllaceae</taxon>
        <taxon>Caryophylleae</taxon>
        <taxon>Saponaria</taxon>
    </lineage>
</organism>
<feature type="compositionally biased region" description="Low complexity" evidence="2">
    <location>
        <begin position="28"/>
        <end position="41"/>
    </location>
</feature>
<proteinExistence type="inferred from homology"/>